<dbReference type="Proteomes" id="UP001300012">
    <property type="component" value="Unassembled WGS sequence"/>
</dbReference>
<accession>A0ABT1YMH5</accession>
<protein>
    <submittedName>
        <fullName evidence="2">Transglutaminase family protein</fullName>
    </submittedName>
</protein>
<dbReference type="Pfam" id="PF01841">
    <property type="entry name" value="Transglut_core"/>
    <property type="match status" value="1"/>
</dbReference>
<organism evidence="2 3">
    <name type="scientific">Paenibacillus radicis</name>
    <name type="common">ex Xue et al. 2023</name>
    <dbReference type="NCBI Taxonomy" id="2972489"/>
    <lineage>
        <taxon>Bacteria</taxon>
        <taxon>Bacillati</taxon>
        <taxon>Bacillota</taxon>
        <taxon>Bacilli</taxon>
        <taxon>Bacillales</taxon>
        <taxon>Paenibacillaceae</taxon>
        <taxon>Paenibacillus</taxon>
    </lineage>
</organism>
<evidence type="ECO:0000259" key="1">
    <source>
        <dbReference type="Pfam" id="PF01841"/>
    </source>
</evidence>
<comment type="caution">
    <text evidence="2">The sequence shown here is derived from an EMBL/GenBank/DDBJ whole genome shotgun (WGS) entry which is preliminary data.</text>
</comment>
<evidence type="ECO:0000313" key="3">
    <source>
        <dbReference type="Proteomes" id="UP001300012"/>
    </source>
</evidence>
<dbReference type="InterPro" id="IPR002931">
    <property type="entry name" value="Transglutaminase-like"/>
</dbReference>
<dbReference type="SUPFAM" id="SSF54001">
    <property type="entry name" value="Cysteine proteinases"/>
    <property type="match status" value="1"/>
</dbReference>
<dbReference type="InterPro" id="IPR038765">
    <property type="entry name" value="Papain-like_cys_pep_sf"/>
</dbReference>
<dbReference type="Gene3D" id="3.10.620.30">
    <property type="match status" value="1"/>
</dbReference>
<dbReference type="EMBL" id="JANQBD010000019">
    <property type="protein sequence ID" value="MCR8634373.1"/>
    <property type="molecule type" value="Genomic_DNA"/>
</dbReference>
<dbReference type="RefSeq" id="WP_258215934.1">
    <property type="nucleotide sequence ID" value="NZ_JANQBD010000019.1"/>
</dbReference>
<feature type="domain" description="Transglutaminase-like" evidence="1">
    <location>
        <begin position="37"/>
        <end position="138"/>
    </location>
</feature>
<evidence type="ECO:0000313" key="2">
    <source>
        <dbReference type="EMBL" id="MCR8634373.1"/>
    </source>
</evidence>
<gene>
    <name evidence="2" type="ORF">NV381_24580</name>
</gene>
<proteinExistence type="predicted"/>
<name>A0ABT1YMH5_9BACL</name>
<dbReference type="PANTHER" id="PTHR33490:SF3">
    <property type="entry name" value="CONSERVED INTEGRAL MEMBRANE PROTEIN"/>
    <property type="match status" value="1"/>
</dbReference>
<dbReference type="PANTHER" id="PTHR33490">
    <property type="entry name" value="BLR5614 PROTEIN-RELATED"/>
    <property type="match status" value="1"/>
</dbReference>
<keyword evidence="3" id="KW-1185">Reference proteome</keyword>
<sequence length="202" mass="22918">MLESNHINDYLEETDEIDFSHPTIREQIELLADGSTDNENELAFIQSAFEYVRDEIAHSWDIQSTRITRKASEVLLWKEGICYAKSNLLAAILRGRGIPAGFCYQRLTLGDTPDTGYCVHALNAVYVSGSKKWIRLDARGNKEGINAQFSTEEERLAFPVRGIFGEIDYPTIYSKPNAKTMEVLKKNTSCLNMYLNKLPTDI</sequence>
<reference evidence="2 3" key="1">
    <citation type="submission" date="2022-08" db="EMBL/GenBank/DDBJ databases">
        <title>Paenibacillus endoradicis sp. nov., Paenibacillus radicibacter sp. nov and Paenibacillus pararadicis sp. nov., three cold-adapted plant growth-promoting bacteria isolated from root of Larix gmelinii in Great Khingan.</title>
        <authorList>
            <person name="Xue H."/>
        </authorList>
    </citation>
    <scope>NUCLEOTIDE SEQUENCE [LARGE SCALE GENOMIC DNA]</scope>
    <source>
        <strain evidence="2 3">N5-1-1-5</strain>
    </source>
</reference>